<comment type="caution">
    <text evidence="10">The sequence shown here is derived from an EMBL/GenBank/DDBJ whole genome shotgun (WGS) entry which is preliminary data.</text>
</comment>
<accession>A0A9W5S488</accession>
<feature type="transmembrane region" description="Helical" evidence="5">
    <location>
        <begin position="319"/>
        <end position="335"/>
    </location>
</feature>
<reference evidence="10 11" key="1">
    <citation type="submission" date="2014-02" db="EMBL/GenBank/DDBJ databases">
        <title>Genome sequence of Paenibacillus darwinianus reveals adaptive mechanisms for survival in Antarctic soils.</title>
        <authorList>
            <person name="Dsouza M."/>
            <person name="Taylor M.W."/>
            <person name="Turner S.J."/>
            <person name="Aislabie J."/>
        </authorList>
    </citation>
    <scope>NUCLEOTIDE SEQUENCE [LARGE SCALE GENOMIC DNA]</scope>
    <source>
        <strain evidence="10 11">CE1</strain>
    </source>
</reference>
<evidence type="ECO:0000259" key="9">
    <source>
        <dbReference type="Pfam" id="PF25145"/>
    </source>
</evidence>
<feature type="transmembrane region" description="Helical" evidence="5">
    <location>
        <begin position="340"/>
        <end position="358"/>
    </location>
</feature>
<dbReference type="Pfam" id="PF25145">
    <property type="entry name" value="NfeD1b_N"/>
    <property type="match status" value="1"/>
</dbReference>
<keyword evidence="3 5" id="KW-1133">Transmembrane helix</keyword>
<dbReference type="PANTHER" id="PTHR33507:SF3">
    <property type="entry name" value="INNER MEMBRANE PROTEIN YBBJ"/>
    <property type="match status" value="1"/>
</dbReference>
<sequence>MRGGQHVRRLRALKLGLLVTALGMLIMATGALASAAGAAEGATTDADKGSDAAGSSGTAVYVVPIRQTVESGLQSFLERAYREAEEADAERIVLVINTLGGRVDTAGDIGDLIRNSKVPTVAFVEGKAISAGTFIALNAEKIVMQPGSTIGAAAVVDGNGELIDNPKTVSYWAGEMRKAAQFHGRDPDVAVAMADPGQRIELKQLGKTKERGEILTLTASEAQKVGYADYVTGTVEETIAWMGLENRTTVEIGPTASERIAGWLTKPEIMFVLFILGIAGIAIELLVPGFGVPGIVGLIAFALYFFGQFVAGFAGLESIVLFVVGVALFILELFVPSFGILGILGVVSLVGGVATAAYDTGSAVLSLTYAFVLAAILAAVVAYVFRRQGIWNKFILRDRLTTEDGYVSADSRPTLAGRQGVALTTLRPSGTIEIGGERIDAVTEGTFIMSGRAVIVSKVEGTRVVVREMVE</sequence>
<keyword evidence="10" id="KW-0378">Hydrolase</keyword>
<feature type="chain" id="PRO_5040862320" evidence="6">
    <location>
        <begin position="34"/>
        <end position="471"/>
    </location>
</feature>
<gene>
    <name evidence="10" type="ORF">BG53_00140</name>
</gene>
<evidence type="ECO:0000256" key="4">
    <source>
        <dbReference type="ARBA" id="ARBA00023136"/>
    </source>
</evidence>
<name>A0A9W5S488_9BACL</name>
<dbReference type="InterPro" id="IPR012340">
    <property type="entry name" value="NA-bd_OB-fold"/>
</dbReference>
<dbReference type="Gene3D" id="2.40.50.140">
    <property type="entry name" value="Nucleic acid-binding proteins"/>
    <property type="match status" value="1"/>
</dbReference>
<evidence type="ECO:0000256" key="2">
    <source>
        <dbReference type="ARBA" id="ARBA00022692"/>
    </source>
</evidence>
<dbReference type="SUPFAM" id="SSF141322">
    <property type="entry name" value="NfeD domain-like"/>
    <property type="match status" value="1"/>
</dbReference>
<feature type="domain" description="NfeD integral membrane" evidence="8">
    <location>
        <begin position="269"/>
        <end position="386"/>
    </location>
</feature>
<dbReference type="PANTHER" id="PTHR33507">
    <property type="entry name" value="INNER MEMBRANE PROTEIN YBBJ"/>
    <property type="match status" value="1"/>
</dbReference>
<evidence type="ECO:0000313" key="10">
    <source>
        <dbReference type="EMBL" id="EXX92321.1"/>
    </source>
</evidence>
<evidence type="ECO:0000259" key="7">
    <source>
        <dbReference type="Pfam" id="PF01957"/>
    </source>
</evidence>
<evidence type="ECO:0000256" key="5">
    <source>
        <dbReference type="SAM" id="Phobius"/>
    </source>
</evidence>
<feature type="signal peptide" evidence="6">
    <location>
        <begin position="1"/>
        <end position="33"/>
    </location>
</feature>
<dbReference type="GO" id="GO:0005886">
    <property type="term" value="C:plasma membrane"/>
    <property type="evidence" value="ECO:0007669"/>
    <property type="project" value="TreeGrafter"/>
</dbReference>
<dbReference type="Proteomes" id="UP000053750">
    <property type="component" value="Unassembled WGS sequence"/>
</dbReference>
<dbReference type="Gene3D" id="3.90.226.10">
    <property type="entry name" value="2-enoyl-CoA Hydratase, Chain A, domain 1"/>
    <property type="match status" value="1"/>
</dbReference>
<dbReference type="EMBL" id="JFHU01000010">
    <property type="protein sequence ID" value="EXX92321.1"/>
    <property type="molecule type" value="Genomic_DNA"/>
</dbReference>
<dbReference type="GO" id="GO:0006508">
    <property type="term" value="P:proteolysis"/>
    <property type="evidence" value="ECO:0007669"/>
    <property type="project" value="UniProtKB-KW"/>
</dbReference>
<dbReference type="GO" id="GO:0008233">
    <property type="term" value="F:peptidase activity"/>
    <property type="evidence" value="ECO:0007669"/>
    <property type="project" value="UniProtKB-KW"/>
</dbReference>
<dbReference type="InterPro" id="IPR056738">
    <property type="entry name" value="NfeD1b_N"/>
</dbReference>
<dbReference type="Pfam" id="PF24961">
    <property type="entry name" value="NfeD_membrane"/>
    <property type="match status" value="1"/>
</dbReference>
<evidence type="ECO:0000256" key="6">
    <source>
        <dbReference type="SAM" id="SignalP"/>
    </source>
</evidence>
<comment type="subcellular location">
    <subcellularLocation>
        <location evidence="1">Membrane</location>
        <topology evidence="1">Multi-pass membrane protein</topology>
    </subcellularLocation>
</comment>
<feature type="transmembrane region" description="Helical" evidence="5">
    <location>
        <begin position="364"/>
        <end position="385"/>
    </location>
</feature>
<feature type="domain" description="NfeD-like C-terminal" evidence="7">
    <location>
        <begin position="415"/>
        <end position="467"/>
    </location>
</feature>
<dbReference type="CDD" id="cd07021">
    <property type="entry name" value="Clp_protease_NfeD_like"/>
    <property type="match status" value="1"/>
</dbReference>
<keyword evidence="2 5" id="KW-0812">Transmembrane</keyword>
<feature type="transmembrane region" description="Helical" evidence="5">
    <location>
        <begin position="269"/>
        <end position="287"/>
    </location>
</feature>
<keyword evidence="6" id="KW-0732">Signal</keyword>
<dbReference type="InterPro" id="IPR052165">
    <property type="entry name" value="Membrane_assoc_protease"/>
</dbReference>
<dbReference type="SUPFAM" id="SSF52096">
    <property type="entry name" value="ClpP/crotonase"/>
    <property type="match status" value="1"/>
</dbReference>
<evidence type="ECO:0000256" key="1">
    <source>
        <dbReference type="ARBA" id="ARBA00004141"/>
    </source>
</evidence>
<keyword evidence="10" id="KW-0645">Protease</keyword>
<keyword evidence="11" id="KW-1185">Reference proteome</keyword>
<protein>
    <submittedName>
        <fullName evidence="10">Serine protease</fullName>
    </submittedName>
</protein>
<keyword evidence="4 5" id="KW-0472">Membrane</keyword>
<feature type="domain" description="NfeD1b N-terminal" evidence="9">
    <location>
        <begin position="60"/>
        <end position="248"/>
    </location>
</feature>
<dbReference type="AlphaFoldDB" id="A0A9W5S488"/>
<dbReference type="InterPro" id="IPR056739">
    <property type="entry name" value="NfeD_membrane"/>
</dbReference>
<evidence type="ECO:0000256" key="3">
    <source>
        <dbReference type="ARBA" id="ARBA00022989"/>
    </source>
</evidence>
<dbReference type="InterPro" id="IPR002810">
    <property type="entry name" value="NfeD-like_C"/>
</dbReference>
<proteinExistence type="predicted"/>
<organism evidence="10 11">
    <name type="scientific">Paenibacillus darwinianus</name>
    <dbReference type="NCBI Taxonomy" id="1380763"/>
    <lineage>
        <taxon>Bacteria</taxon>
        <taxon>Bacillati</taxon>
        <taxon>Bacillota</taxon>
        <taxon>Bacilli</taxon>
        <taxon>Bacillales</taxon>
        <taxon>Paenibacillaceae</taxon>
        <taxon>Paenibacillus</taxon>
    </lineage>
</organism>
<dbReference type="InterPro" id="IPR029045">
    <property type="entry name" value="ClpP/crotonase-like_dom_sf"/>
</dbReference>
<evidence type="ECO:0000313" key="11">
    <source>
        <dbReference type="Proteomes" id="UP000053750"/>
    </source>
</evidence>
<evidence type="ECO:0000259" key="8">
    <source>
        <dbReference type="Pfam" id="PF24961"/>
    </source>
</evidence>
<dbReference type="Pfam" id="PF01957">
    <property type="entry name" value="NfeD"/>
    <property type="match status" value="1"/>
</dbReference>